<dbReference type="EMBL" id="BMPO01000003">
    <property type="protein sequence ID" value="GGJ90467.1"/>
    <property type="molecule type" value="Genomic_DNA"/>
</dbReference>
<dbReference type="AlphaFoldDB" id="A0A917UWQ9"/>
<keyword evidence="1" id="KW-0812">Transmembrane</keyword>
<accession>A0A917UWQ9</accession>
<evidence type="ECO:0000313" key="3">
    <source>
        <dbReference type="Proteomes" id="UP000635983"/>
    </source>
</evidence>
<dbReference type="InterPro" id="IPR021550">
    <property type="entry name" value="DUF2897"/>
</dbReference>
<keyword evidence="3" id="KW-1185">Reference proteome</keyword>
<dbReference type="Proteomes" id="UP000635983">
    <property type="component" value="Unassembled WGS sequence"/>
</dbReference>
<organism evidence="2 3">
    <name type="scientific">Pseudomonas matsuisoli</name>
    <dbReference type="NCBI Taxonomy" id="1515666"/>
    <lineage>
        <taxon>Bacteria</taxon>
        <taxon>Pseudomonadati</taxon>
        <taxon>Pseudomonadota</taxon>
        <taxon>Gammaproteobacteria</taxon>
        <taxon>Pseudomonadales</taxon>
        <taxon>Pseudomonadaceae</taxon>
        <taxon>Pseudomonas</taxon>
    </lineage>
</organism>
<gene>
    <name evidence="2" type="ORF">GCM10009304_15230</name>
</gene>
<reference evidence="2" key="1">
    <citation type="journal article" date="2014" name="Int. J. Syst. Evol. Microbiol.">
        <title>Complete genome sequence of Corynebacterium casei LMG S-19264T (=DSM 44701T), isolated from a smear-ripened cheese.</title>
        <authorList>
            <consortium name="US DOE Joint Genome Institute (JGI-PGF)"/>
            <person name="Walter F."/>
            <person name="Albersmeier A."/>
            <person name="Kalinowski J."/>
            <person name="Ruckert C."/>
        </authorList>
    </citation>
    <scope>NUCLEOTIDE SEQUENCE</scope>
    <source>
        <strain evidence="2">JCM 30078</strain>
    </source>
</reference>
<protein>
    <submittedName>
        <fullName evidence="2">DUF2897 domain-containing protein</fullName>
    </submittedName>
</protein>
<feature type="transmembrane region" description="Helical" evidence="1">
    <location>
        <begin position="6"/>
        <end position="23"/>
    </location>
</feature>
<comment type="caution">
    <text evidence="2">The sequence shown here is derived from an EMBL/GenBank/DDBJ whole genome shotgun (WGS) entry which is preliminary data.</text>
</comment>
<sequence length="55" mass="6133">MPWYGWLILVLAIGSILGGLLALKGSAKKLPLTDDQLDRIKARNEKIEAEEAKER</sequence>
<reference evidence="2" key="2">
    <citation type="submission" date="2020-09" db="EMBL/GenBank/DDBJ databases">
        <authorList>
            <person name="Sun Q."/>
            <person name="Ohkuma M."/>
        </authorList>
    </citation>
    <scope>NUCLEOTIDE SEQUENCE</scope>
    <source>
        <strain evidence="2">JCM 30078</strain>
    </source>
</reference>
<keyword evidence="1" id="KW-1133">Transmembrane helix</keyword>
<dbReference type="RefSeq" id="WP_188982559.1">
    <property type="nucleotide sequence ID" value="NZ_BMPO01000003.1"/>
</dbReference>
<name>A0A917UWQ9_9PSED</name>
<dbReference type="Pfam" id="PF11446">
    <property type="entry name" value="DUF2897"/>
    <property type="match status" value="1"/>
</dbReference>
<keyword evidence="1" id="KW-0472">Membrane</keyword>
<evidence type="ECO:0000313" key="2">
    <source>
        <dbReference type="EMBL" id="GGJ90467.1"/>
    </source>
</evidence>
<evidence type="ECO:0000256" key="1">
    <source>
        <dbReference type="SAM" id="Phobius"/>
    </source>
</evidence>
<proteinExistence type="predicted"/>